<feature type="compositionally biased region" description="Basic and acidic residues" evidence="1">
    <location>
        <begin position="95"/>
        <end position="105"/>
    </location>
</feature>
<feature type="compositionally biased region" description="Low complexity" evidence="1">
    <location>
        <begin position="57"/>
        <end position="73"/>
    </location>
</feature>
<keyword evidence="3" id="KW-1185">Reference proteome</keyword>
<gene>
    <name evidence="2" type="ORF">XA68_13690</name>
</gene>
<feature type="region of interest" description="Disordered" evidence="1">
    <location>
        <begin position="302"/>
        <end position="325"/>
    </location>
</feature>
<evidence type="ECO:0000313" key="3">
    <source>
        <dbReference type="Proteomes" id="UP000037136"/>
    </source>
</evidence>
<sequence>MLLRRLGQAAAYAVWRDNNPSQYHHYRHQLAQEGYNFLHGVSDGITYHTTHPVPSGSLPARSSPERSPSPSGSVDSITSVMPRQTAHGPQTPRHGTNDRPRGPRGQFKAEQRFADFQAIVTGRNVVPAAPYKYQGGGLLPSLSFLFSSFLVFLQIVDTHESNIALLCLRPRNVNDFIEGFRTIRNREQASAVDVILTGMARTPTTARSADTPGPFRGTARQLFGSGPREVINLTDDDTRRLTPAQPEDTARLPDGQMVQAAGLYAADKMMVFKDLTVATSFAKLYLFLRGAEDRDLSLSASPSDVMARSTSQFSHSPQRPAGHYH</sequence>
<organism evidence="2 3">
    <name type="scientific">Ophiocordyceps unilateralis</name>
    <name type="common">Zombie-ant fungus</name>
    <name type="synonym">Torrubia unilateralis</name>
    <dbReference type="NCBI Taxonomy" id="268505"/>
    <lineage>
        <taxon>Eukaryota</taxon>
        <taxon>Fungi</taxon>
        <taxon>Dikarya</taxon>
        <taxon>Ascomycota</taxon>
        <taxon>Pezizomycotina</taxon>
        <taxon>Sordariomycetes</taxon>
        <taxon>Hypocreomycetidae</taxon>
        <taxon>Hypocreales</taxon>
        <taxon>Ophiocordycipitaceae</taxon>
        <taxon>Ophiocordyceps</taxon>
    </lineage>
</organism>
<name>A0A2A9PAW8_OPHUN</name>
<feature type="compositionally biased region" description="Polar residues" evidence="1">
    <location>
        <begin position="302"/>
        <end position="317"/>
    </location>
</feature>
<dbReference type="EMBL" id="LAZP02000292">
    <property type="protein sequence ID" value="PFH58438.1"/>
    <property type="molecule type" value="Genomic_DNA"/>
</dbReference>
<comment type="caution">
    <text evidence="2">The sequence shown here is derived from an EMBL/GenBank/DDBJ whole genome shotgun (WGS) entry which is preliminary data.</text>
</comment>
<evidence type="ECO:0000313" key="2">
    <source>
        <dbReference type="EMBL" id="PFH58438.1"/>
    </source>
</evidence>
<evidence type="ECO:0000256" key="1">
    <source>
        <dbReference type="SAM" id="MobiDB-lite"/>
    </source>
</evidence>
<reference evidence="2 3" key="1">
    <citation type="journal article" date="2015" name="BMC Genomics">
        <title>Gene expression during zombie ant biting behavior reflects the complexity underlying fungal parasitic behavioral manipulation.</title>
        <authorList>
            <person name="de Bekker C."/>
            <person name="Ohm R.A."/>
            <person name="Loreto R.G."/>
            <person name="Sebastian A."/>
            <person name="Albert I."/>
            <person name="Merrow M."/>
            <person name="Brachmann A."/>
            <person name="Hughes D.P."/>
        </authorList>
    </citation>
    <scope>NUCLEOTIDE SEQUENCE [LARGE SCALE GENOMIC DNA]</scope>
    <source>
        <strain evidence="2 3">SC16a</strain>
    </source>
</reference>
<dbReference type="AlphaFoldDB" id="A0A2A9PAW8"/>
<feature type="region of interest" description="Disordered" evidence="1">
    <location>
        <begin position="48"/>
        <end position="105"/>
    </location>
</feature>
<accession>A0A2A9PAW8</accession>
<proteinExistence type="predicted"/>
<dbReference type="Proteomes" id="UP000037136">
    <property type="component" value="Unassembled WGS sequence"/>
</dbReference>
<reference evidence="2 3" key="2">
    <citation type="journal article" date="2017" name="Sci. Rep.">
        <title>Ant-infecting Ophiocordyceps genomes reveal a high diversity of potential behavioral manipulation genes and a possible major role for enterotoxins.</title>
        <authorList>
            <person name="de Bekker C."/>
            <person name="Ohm R.A."/>
            <person name="Evans H.C."/>
            <person name="Brachmann A."/>
            <person name="Hughes D.P."/>
        </authorList>
    </citation>
    <scope>NUCLEOTIDE SEQUENCE [LARGE SCALE GENOMIC DNA]</scope>
    <source>
        <strain evidence="2 3">SC16a</strain>
    </source>
</reference>
<protein>
    <submittedName>
        <fullName evidence="2">Uncharacterized protein</fullName>
    </submittedName>
</protein>